<dbReference type="AlphaFoldDB" id="A0AA94EN94"/>
<dbReference type="EMBL" id="MKWS01000009">
    <property type="protein sequence ID" value="RVD76988.1"/>
    <property type="molecule type" value="Genomic_DNA"/>
</dbReference>
<evidence type="ECO:0000256" key="2">
    <source>
        <dbReference type="SAM" id="Phobius"/>
    </source>
</evidence>
<organism evidence="3 4">
    <name type="scientific">Pseudomonas koreensis</name>
    <dbReference type="NCBI Taxonomy" id="198620"/>
    <lineage>
        <taxon>Bacteria</taxon>
        <taxon>Pseudomonadati</taxon>
        <taxon>Pseudomonadota</taxon>
        <taxon>Gammaproteobacteria</taxon>
        <taxon>Pseudomonadales</taxon>
        <taxon>Pseudomonadaceae</taxon>
        <taxon>Pseudomonas</taxon>
    </lineage>
</organism>
<keyword evidence="2" id="KW-1133">Transmembrane helix</keyword>
<protein>
    <submittedName>
        <fullName evidence="3">Lysis protein</fullName>
    </submittedName>
</protein>
<accession>A0AA94EN94</accession>
<keyword evidence="2" id="KW-0472">Membrane</keyword>
<dbReference type="Proteomes" id="UP000288002">
    <property type="component" value="Unassembled WGS sequence"/>
</dbReference>
<proteinExistence type="predicted"/>
<keyword evidence="2" id="KW-0812">Transmembrane</keyword>
<keyword evidence="1" id="KW-0175">Coiled coil</keyword>
<name>A0AA94EN94_9PSED</name>
<evidence type="ECO:0000256" key="1">
    <source>
        <dbReference type="SAM" id="Coils"/>
    </source>
</evidence>
<feature type="coiled-coil region" evidence="1">
    <location>
        <begin position="55"/>
        <end position="93"/>
    </location>
</feature>
<dbReference type="Pfam" id="PF03245">
    <property type="entry name" value="Phage_lysis"/>
    <property type="match status" value="1"/>
</dbReference>
<dbReference type="InterPro" id="IPR004929">
    <property type="entry name" value="I-spanin"/>
</dbReference>
<reference evidence="3 4" key="1">
    <citation type="submission" date="2016-10" db="EMBL/GenBank/DDBJ databases">
        <title>Search of new enzymes for the oxidation of sulfur compounds.</title>
        <authorList>
            <person name="Novo A."/>
            <person name="Moreira I.S."/>
            <person name="Castro P.M."/>
        </authorList>
    </citation>
    <scope>NUCLEOTIDE SEQUENCE [LARGE SCALE GENOMIC DNA]</scope>
    <source>
        <strain evidence="3 4">A9</strain>
    </source>
</reference>
<dbReference type="RefSeq" id="WP_217362558.1">
    <property type="nucleotide sequence ID" value="NZ_MKWS01000009.1"/>
</dbReference>
<comment type="caution">
    <text evidence="3">The sequence shown here is derived from an EMBL/GenBank/DDBJ whole genome shotgun (WGS) entry which is preliminary data.</text>
</comment>
<evidence type="ECO:0000313" key="4">
    <source>
        <dbReference type="Proteomes" id="UP000288002"/>
    </source>
</evidence>
<sequence length="171" mass="17923">MTIWLRFLPYIAALMLGATGAWMWQANSYDAIISANEASRQAELAQISAAGAAQARHAVEKQQAAEQALAALDQKAQKEKTDALAENEKLRSDVAAGTRRLRIAGSCRASGGDLSSTTGTAGVDHAGTVELTGTAGRTVLDVRSGIIADQAALKALQEYVTHVCLSKGNVQ</sequence>
<gene>
    <name evidence="3" type="ORF">A9HBioS_3011</name>
</gene>
<dbReference type="GO" id="GO:0044659">
    <property type="term" value="P:viral release from host cell by cytolysis"/>
    <property type="evidence" value="ECO:0007669"/>
    <property type="project" value="InterPro"/>
</dbReference>
<evidence type="ECO:0000313" key="3">
    <source>
        <dbReference type="EMBL" id="RVD76988.1"/>
    </source>
</evidence>
<feature type="transmembrane region" description="Helical" evidence="2">
    <location>
        <begin position="7"/>
        <end position="24"/>
    </location>
</feature>